<evidence type="ECO:0000313" key="1">
    <source>
        <dbReference type="EMBL" id="ADJ42177.1"/>
    </source>
</evidence>
<proteinExistence type="predicted"/>
<gene>
    <name evidence="1" type="ordered locus">AMED_0355</name>
</gene>
<name>A0A0H3CU64_AMYMU</name>
<dbReference type="OrthoDB" id="9255658at2"/>
<protein>
    <submittedName>
        <fullName evidence="1">Uncharacterized protein</fullName>
    </submittedName>
</protein>
<dbReference type="KEGG" id="amd:AMED_0355"/>
<dbReference type="Proteomes" id="UP000000328">
    <property type="component" value="Chromosome"/>
</dbReference>
<reference evidence="1 2" key="1">
    <citation type="journal article" date="2010" name="Cell Res.">
        <title>Complete genome sequence of the rifamycin SV-producing Amycolatopsis mediterranei U32 revealed its genetic characteristics in phylogeny and metabolism.</title>
        <authorList>
            <person name="Zhao W."/>
            <person name="Zhong Y."/>
            <person name="Yuan H."/>
            <person name="Wang J."/>
            <person name="Zheng H."/>
            <person name="Wang Y."/>
            <person name="Cen X."/>
            <person name="Xu F."/>
            <person name="Bai J."/>
            <person name="Han X."/>
            <person name="Lu G."/>
            <person name="Zhu Y."/>
            <person name="Shao Z."/>
            <person name="Yan H."/>
            <person name="Li C."/>
            <person name="Peng N."/>
            <person name="Zhang Z."/>
            <person name="Zhang Y."/>
            <person name="Lin W."/>
            <person name="Fan Y."/>
            <person name="Qin Z."/>
            <person name="Hu Y."/>
            <person name="Zhu B."/>
            <person name="Wang S."/>
            <person name="Ding X."/>
            <person name="Zhao G.P."/>
        </authorList>
    </citation>
    <scope>NUCLEOTIDE SEQUENCE [LARGE SCALE GENOMIC DNA]</scope>
    <source>
        <strain evidence="2">U-32</strain>
    </source>
</reference>
<dbReference type="SUPFAM" id="SSF52309">
    <property type="entry name" value="N-(deoxy)ribosyltransferase-like"/>
    <property type="match status" value="1"/>
</dbReference>
<dbReference type="PATRIC" id="fig|749927.5.peg.365"/>
<organism evidence="1 2">
    <name type="scientific">Amycolatopsis mediterranei (strain U-32)</name>
    <dbReference type="NCBI Taxonomy" id="749927"/>
    <lineage>
        <taxon>Bacteria</taxon>
        <taxon>Bacillati</taxon>
        <taxon>Actinomycetota</taxon>
        <taxon>Actinomycetes</taxon>
        <taxon>Pseudonocardiales</taxon>
        <taxon>Pseudonocardiaceae</taxon>
        <taxon>Amycolatopsis</taxon>
    </lineage>
</organism>
<dbReference type="RefSeq" id="WP_012477114.1">
    <property type="nucleotide sequence ID" value="NC_014318.1"/>
</dbReference>
<dbReference type="eggNOG" id="COG1611">
    <property type="taxonomic scope" value="Bacteria"/>
</dbReference>
<dbReference type="GeneID" id="92868155"/>
<accession>A0A0H3CU64</accession>
<sequence length="117" mass="13055">MTTSHTDPDTPVTVCFCGSMRFMPAMLEASIDESLAGRIVVLPLVNMKAPDARWSTDEQRERIKTALDTLHLAKIARADEVLIINPGRYIGESTRREIAYAHQLGKPVRYLVPMEAS</sequence>
<dbReference type="EMBL" id="CP002000">
    <property type="protein sequence ID" value="ADJ42177.1"/>
    <property type="molecule type" value="Genomic_DNA"/>
</dbReference>
<dbReference type="HOGENOM" id="CLU_159906_0_0_11"/>
<evidence type="ECO:0000313" key="2">
    <source>
        <dbReference type="Proteomes" id="UP000000328"/>
    </source>
</evidence>
<dbReference type="AlphaFoldDB" id="A0A0H3CU64"/>